<evidence type="ECO:0000313" key="3">
    <source>
        <dbReference type="EMBL" id="KUG14717.1"/>
    </source>
</evidence>
<protein>
    <submittedName>
        <fullName evidence="3">Integrase</fullName>
    </submittedName>
</protein>
<dbReference type="SUPFAM" id="SSF56349">
    <property type="entry name" value="DNA breaking-rejoining enzymes"/>
    <property type="match status" value="1"/>
</dbReference>
<evidence type="ECO:0000256" key="1">
    <source>
        <dbReference type="ARBA" id="ARBA00023172"/>
    </source>
</evidence>
<dbReference type="InterPro" id="IPR050090">
    <property type="entry name" value="Tyrosine_recombinase_XerCD"/>
</dbReference>
<dbReference type="GO" id="GO:0015074">
    <property type="term" value="P:DNA integration"/>
    <property type="evidence" value="ECO:0007669"/>
    <property type="project" value="InterPro"/>
</dbReference>
<dbReference type="PANTHER" id="PTHR30349:SF87">
    <property type="entry name" value="TRANSPOSASE A"/>
    <property type="match status" value="1"/>
</dbReference>
<dbReference type="GO" id="GO:0006310">
    <property type="term" value="P:DNA recombination"/>
    <property type="evidence" value="ECO:0007669"/>
    <property type="project" value="UniProtKB-KW"/>
</dbReference>
<reference evidence="3" key="1">
    <citation type="journal article" date="2015" name="Proc. Natl. Acad. Sci. U.S.A.">
        <title>Networks of energetic and metabolic interactions define dynamics in microbial communities.</title>
        <authorList>
            <person name="Embree M."/>
            <person name="Liu J.K."/>
            <person name="Al-Bassam M.M."/>
            <person name="Zengler K."/>
        </authorList>
    </citation>
    <scope>NUCLEOTIDE SEQUENCE</scope>
</reference>
<dbReference type="GO" id="GO:0003677">
    <property type="term" value="F:DNA binding"/>
    <property type="evidence" value="ECO:0007669"/>
    <property type="project" value="InterPro"/>
</dbReference>
<dbReference type="Gene3D" id="1.10.443.10">
    <property type="entry name" value="Intergrase catalytic core"/>
    <property type="match status" value="1"/>
</dbReference>
<dbReference type="InterPro" id="IPR011010">
    <property type="entry name" value="DNA_brk_join_enz"/>
</dbReference>
<gene>
    <name evidence="3" type="ORF">ASZ90_015640</name>
</gene>
<dbReference type="Pfam" id="PF00589">
    <property type="entry name" value="Phage_integrase"/>
    <property type="match status" value="1"/>
</dbReference>
<organism evidence="3">
    <name type="scientific">hydrocarbon metagenome</name>
    <dbReference type="NCBI Taxonomy" id="938273"/>
    <lineage>
        <taxon>unclassified sequences</taxon>
        <taxon>metagenomes</taxon>
        <taxon>ecological metagenomes</taxon>
    </lineage>
</organism>
<dbReference type="EMBL" id="LNQE01001627">
    <property type="protein sequence ID" value="KUG14717.1"/>
    <property type="molecule type" value="Genomic_DNA"/>
</dbReference>
<dbReference type="PANTHER" id="PTHR30349">
    <property type="entry name" value="PHAGE INTEGRASE-RELATED"/>
    <property type="match status" value="1"/>
</dbReference>
<name>A0A0W8F1N0_9ZZZZ</name>
<dbReference type="InterPro" id="IPR002104">
    <property type="entry name" value="Integrase_catalytic"/>
</dbReference>
<evidence type="ECO:0000259" key="2">
    <source>
        <dbReference type="PROSITE" id="PS51898"/>
    </source>
</evidence>
<accession>A0A0W8F1N0</accession>
<dbReference type="AlphaFoldDB" id="A0A0W8F1N0"/>
<keyword evidence="1" id="KW-0233">DNA recombination</keyword>
<comment type="caution">
    <text evidence="3">The sequence shown here is derived from an EMBL/GenBank/DDBJ whole genome shotgun (WGS) entry which is preliminary data.</text>
</comment>
<feature type="domain" description="Tyr recombinase" evidence="2">
    <location>
        <begin position="140"/>
        <end position="317"/>
    </location>
</feature>
<dbReference type="PROSITE" id="PS51898">
    <property type="entry name" value="TYR_RECOMBINASE"/>
    <property type="match status" value="1"/>
</dbReference>
<proteinExistence type="predicted"/>
<sequence>MGHFSQARTDDTQRLIERYLHEERITADDARLISEFIAERRAAGGISPRRADKLAYTLLGWRRFIAPFSSLTIGTVYTGIEAVKHAEHHLGRPFKQNTLYDHVAILKQFLLWMIENEYSVLPEKKIKAIKTPRKDAKTKTASQLLTPEEIQTLIKFSRSSRDRAMIMTLYEGGFRPGEICQLAWGDLKSDQKGIAVNVNFKTGITRYIRLVMAKQYIAEWRADYPLPVTDKSPVFLSEIRTPLTWHSIAVQIRRIAKRAGITKHLTPHLFRHSRITHLLQEGAKESTVKLMMWGSLSTDMLTTYAHLTGRDIDDDISRLYGLEEDKNEKKNARLEPRRCQACNLINPPGEDYCRGCMEALSPEAIANEDSIRRFVISHPQMFRKYLDEIEQNNLHSAVRNI</sequence>
<dbReference type="InterPro" id="IPR013762">
    <property type="entry name" value="Integrase-like_cat_sf"/>
</dbReference>